<protein>
    <submittedName>
        <fullName evidence="1">Uncharacterized protein</fullName>
    </submittedName>
</protein>
<accession>A0A7G6RHC2</accession>
<reference evidence="2" key="1">
    <citation type="journal article" date="2020" name="Mol. Plant Microbe">
        <title>Rhizobial microsymbionts of the narrowly endemic Oxytropis species growing in Kamchatka are characterized by significant genetic diversity and possess a set of genes that are associated with T3SS and T6SS secretion systems and can affect the development of symbiosis.</title>
        <authorList>
            <person name="Safronova V."/>
            <person name="Guro P."/>
            <person name="Sazanova A."/>
            <person name="Kuznetsova I."/>
            <person name="Belimov A."/>
            <person name="Yakubov V."/>
            <person name="Chirak E."/>
            <person name="Afonin A."/>
            <person name="Gogolev Y."/>
            <person name="Andronov E."/>
            <person name="Tikhonovich I."/>
        </authorList>
    </citation>
    <scope>NUCLEOTIDE SEQUENCE [LARGE SCALE GENOMIC DNA]</scope>
    <source>
        <strain evidence="2">RCAM0610</strain>
    </source>
</reference>
<evidence type="ECO:0000313" key="1">
    <source>
        <dbReference type="EMBL" id="QND41654.1"/>
    </source>
</evidence>
<sequence>MLEQFEVLVELTEELAGEAVVLERQDEVIGVARRAGGGAVKKKPILVRSSGRAP</sequence>
<gene>
    <name evidence="1" type="ORF">HB770_01710</name>
</gene>
<organism evidence="1 2">
    <name type="scientific">Rhizobium leguminosarum bv. viciae</name>
    <dbReference type="NCBI Taxonomy" id="387"/>
    <lineage>
        <taxon>Bacteria</taxon>
        <taxon>Pseudomonadati</taxon>
        <taxon>Pseudomonadota</taxon>
        <taxon>Alphaproteobacteria</taxon>
        <taxon>Hyphomicrobiales</taxon>
        <taxon>Rhizobiaceae</taxon>
        <taxon>Rhizobium/Agrobacterium group</taxon>
        <taxon>Rhizobium</taxon>
    </lineage>
</organism>
<name>A0A7G6RHC2_RHILV</name>
<evidence type="ECO:0000313" key="2">
    <source>
        <dbReference type="Proteomes" id="UP000515518"/>
    </source>
</evidence>
<proteinExistence type="predicted"/>
<dbReference type="EMBL" id="CP050549">
    <property type="protein sequence ID" value="QND41654.1"/>
    <property type="molecule type" value="Genomic_DNA"/>
</dbReference>
<dbReference type="AlphaFoldDB" id="A0A7G6RHC2"/>
<dbReference type="Proteomes" id="UP000515518">
    <property type="component" value="Chromosome"/>
</dbReference>